<protein>
    <submittedName>
        <fullName evidence="2">Alpha/beta fold hydrolase</fullName>
    </submittedName>
</protein>
<dbReference type="InterPro" id="IPR050228">
    <property type="entry name" value="Carboxylesterase_BioH"/>
</dbReference>
<dbReference type="InterPro" id="IPR029058">
    <property type="entry name" value="AB_hydrolase_fold"/>
</dbReference>
<organism evidence="2 3">
    <name type="scientific">Sinorhizobium psoraleae</name>
    <dbReference type="NCBI Taxonomy" id="520838"/>
    <lineage>
        <taxon>Bacteria</taxon>
        <taxon>Pseudomonadati</taxon>
        <taxon>Pseudomonadota</taxon>
        <taxon>Alphaproteobacteria</taxon>
        <taxon>Hyphomicrobiales</taxon>
        <taxon>Rhizobiaceae</taxon>
        <taxon>Sinorhizobium/Ensifer group</taxon>
        <taxon>Sinorhizobium</taxon>
    </lineage>
</organism>
<dbReference type="RefSeq" id="WP_269276990.1">
    <property type="nucleotide sequence ID" value="NZ_JAPVOI010000004.1"/>
</dbReference>
<dbReference type="SUPFAM" id="SSF53474">
    <property type="entry name" value="alpha/beta-Hydrolases"/>
    <property type="match status" value="1"/>
</dbReference>
<sequence length="293" mass="31969">MDRSEFREHLFRVQDGLQLYARSYGLAASSGGTKVPVVCLPGLTRNSRDFHELAGFLASPTGGGHFVISLDSRGRGRSERDDDKRHYTVAMETLDLIAACAHFGVEKAIFIGTSRGGLILHHLVGLAPTLIAAVILNDIGPVIEIEGLLRIRDYLNAATGPASWLAAPRYLQSIHGADFPILRDDDWHGMARAIYRDEGGLPVADFDPAIAAQLHALTADMSLPELWPQFDALTGLPMMVVRGEHSRLLSETTVDEMKHRHPDLVTVTAIGQGHAPLLHLDGPRQAIAAFVRR</sequence>
<keyword evidence="2" id="KW-0378">Hydrolase</keyword>
<dbReference type="InterPro" id="IPR000073">
    <property type="entry name" value="AB_hydrolase_1"/>
</dbReference>
<evidence type="ECO:0000313" key="2">
    <source>
        <dbReference type="EMBL" id="MCZ4089863.1"/>
    </source>
</evidence>
<dbReference type="Proteomes" id="UP001079430">
    <property type="component" value="Unassembled WGS sequence"/>
</dbReference>
<dbReference type="GO" id="GO:0016787">
    <property type="term" value="F:hydrolase activity"/>
    <property type="evidence" value="ECO:0007669"/>
    <property type="project" value="UniProtKB-KW"/>
</dbReference>
<reference evidence="2" key="1">
    <citation type="submission" date="2022-10" db="EMBL/GenBank/DDBJ databases">
        <title>Whole genome sequencing of three plant growth promoting bacteria isolated from Vachellia tortilis subsp. raddiana in Morocco.</title>
        <authorList>
            <person name="Hnini M."/>
            <person name="Zouagui R."/>
            <person name="Zouagui H."/>
            <person name="Chemao Elfihri M.-W."/>
            <person name="Ibrahimi A."/>
            <person name="Sbabou L."/>
            <person name="Aurag J."/>
        </authorList>
    </citation>
    <scope>NUCLEOTIDE SEQUENCE</scope>
    <source>
        <strain evidence="2">LMR678</strain>
    </source>
</reference>
<evidence type="ECO:0000259" key="1">
    <source>
        <dbReference type="Pfam" id="PF00561"/>
    </source>
</evidence>
<gene>
    <name evidence="2" type="ORF">O3W52_07230</name>
</gene>
<keyword evidence="3" id="KW-1185">Reference proteome</keyword>
<proteinExistence type="predicted"/>
<accession>A0ABT4KDD4</accession>
<name>A0ABT4KDD4_9HYPH</name>
<dbReference type="Pfam" id="PF00561">
    <property type="entry name" value="Abhydrolase_1"/>
    <property type="match status" value="1"/>
</dbReference>
<comment type="caution">
    <text evidence="2">The sequence shown here is derived from an EMBL/GenBank/DDBJ whole genome shotgun (WGS) entry which is preliminary data.</text>
</comment>
<dbReference type="EMBL" id="JAPVOI010000004">
    <property type="protein sequence ID" value="MCZ4089863.1"/>
    <property type="molecule type" value="Genomic_DNA"/>
</dbReference>
<feature type="domain" description="AB hydrolase-1" evidence="1">
    <location>
        <begin position="36"/>
        <end position="145"/>
    </location>
</feature>
<dbReference type="PANTHER" id="PTHR43194">
    <property type="entry name" value="HYDROLASE ALPHA/BETA FOLD FAMILY"/>
    <property type="match status" value="1"/>
</dbReference>
<dbReference type="PANTHER" id="PTHR43194:SF2">
    <property type="entry name" value="PEROXISOMAL MEMBRANE PROTEIN LPX1"/>
    <property type="match status" value="1"/>
</dbReference>
<dbReference type="Gene3D" id="3.40.50.1820">
    <property type="entry name" value="alpha/beta hydrolase"/>
    <property type="match status" value="1"/>
</dbReference>
<evidence type="ECO:0000313" key="3">
    <source>
        <dbReference type="Proteomes" id="UP001079430"/>
    </source>
</evidence>